<evidence type="ECO:0000313" key="7">
    <source>
        <dbReference type="Proteomes" id="UP000255193"/>
    </source>
</evidence>
<dbReference type="InterPro" id="IPR036414">
    <property type="entry name" value="YaeB_N_sf"/>
</dbReference>
<keyword evidence="1" id="KW-0949">S-adenosyl-L-methionine</keyword>
<dbReference type="InterPro" id="IPR023370">
    <property type="entry name" value="TrmO-like_N"/>
</dbReference>
<name>A0A1B8Q902_9GAMM</name>
<sequence>MNHIELPIIGYVRSPLVQKFGIPRQPNLVNVRAQLEFVPPFGNPQAFVGIEQFSHLWVIWQFHQVLHDTPSGVAGQNFRPQVRPPRLGGNAKIGVFASRSMFRPSGLGLSVVQLAGMQVVDGQTQLDIIGADMVDGTPVVDVKPYLAYSDCVAATSGYADTPPGHKLVTWQAQAQMQLDQLIQIGALAHDDGAIIHALIAQDPRPAYRKHDDGRVYSVRYGKIDVDFVPDAQGLAVVALRECDWSN</sequence>
<comment type="similarity">
    <text evidence="2">Belongs to the tRNA methyltransferase O family.</text>
</comment>
<dbReference type="Pfam" id="PF18389">
    <property type="entry name" value="TrmO_C"/>
    <property type="match status" value="1"/>
</dbReference>
<keyword evidence="4" id="KW-0808">Transferase</keyword>
<protein>
    <submittedName>
        <fullName evidence="5">Putative methyltransferase, YaeB/AF_0241 family</fullName>
    </submittedName>
    <submittedName>
        <fullName evidence="4">tRNA-Thr(GGU) m(6)t(6)A37 methyltransferase TsaA</fullName>
    </submittedName>
</protein>
<dbReference type="InterPro" id="IPR040372">
    <property type="entry name" value="YaeB-like"/>
</dbReference>
<accession>A0A1B8Q902</accession>
<dbReference type="InterPro" id="IPR036413">
    <property type="entry name" value="YaeB-like_sf"/>
</dbReference>
<evidence type="ECO:0000259" key="3">
    <source>
        <dbReference type="PROSITE" id="PS51668"/>
    </source>
</evidence>
<dbReference type="OrthoDB" id="9804309at2"/>
<dbReference type="PANTHER" id="PTHR12818:SF0">
    <property type="entry name" value="TRNA (ADENINE(37)-N6)-METHYLTRANSFERASE"/>
    <property type="match status" value="1"/>
</dbReference>
<dbReference type="AlphaFoldDB" id="A0A1B8Q902"/>
<evidence type="ECO:0000313" key="4">
    <source>
        <dbReference type="EMBL" id="OBX73685.1"/>
    </source>
</evidence>
<dbReference type="GO" id="GO:0089715">
    <property type="term" value="F:tRNA (L-threonylcarbamoyladenosine(37)-C2) methyltransferase activity"/>
    <property type="evidence" value="ECO:0007669"/>
    <property type="project" value="TreeGrafter"/>
</dbReference>
<dbReference type="EMBL" id="UGQA01000001">
    <property type="protein sequence ID" value="STY95397.1"/>
    <property type="molecule type" value="Genomic_DNA"/>
</dbReference>
<dbReference type="Gene3D" id="2.40.30.70">
    <property type="entry name" value="YaeB-like"/>
    <property type="match status" value="1"/>
</dbReference>
<organism evidence="4 6">
    <name type="scientific">Faucicola atlantae</name>
    <dbReference type="NCBI Taxonomy" id="34059"/>
    <lineage>
        <taxon>Bacteria</taxon>
        <taxon>Pseudomonadati</taxon>
        <taxon>Pseudomonadota</taxon>
        <taxon>Gammaproteobacteria</taxon>
        <taxon>Moraxellales</taxon>
        <taxon>Moraxellaceae</taxon>
        <taxon>Faucicola</taxon>
    </lineage>
</organism>
<feature type="domain" description="TsaA-like" evidence="3">
    <location>
        <begin position="6"/>
        <end position="154"/>
    </location>
</feature>
<dbReference type="Pfam" id="PF01980">
    <property type="entry name" value="TrmO_N"/>
    <property type="match status" value="1"/>
</dbReference>
<dbReference type="Gene3D" id="3.30.2310.10">
    <property type="entry name" value="YaeB-like"/>
    <property type="match status" value="1"/>
</dbReference>
<dbReference type="NCBIfam" id="TIGR00104">
    <property type="entry name" value="tRNA_TsaA"/>
    <property type="match status" value="1"/>
</dbReference>
<dbReference type="EMBL" id="LZMZ01000052">
    <property type="protein sequence ID" value="OBX73685.1"/>
    <property type="molecule type" value="Genomic_DNA"/>
</dbReference>
<dbReference type="PROSITE" id="PS51668">
    <property type="entry name" value="TSAA_2"/>
    <property type="match status" value="1"/>
</dbReference>
<dbReference type="STRING" id="34059.A9308_00985"/>
<reference evidence="4 6" key="1">
    <citation type="submission" date="2016-06" db="EMBL/GenBank/DDBJ databases">
        <title>Draft genome of Moraxella atlantae CCUG 66109.</title>
        <authorList>
            <person name="Salva-Serra F."/>
            <person name="Engstrom-Jakobsson H."/>
            <person name="Thorell K."/>
            <person name="Gonzales-Siles L."/>
            <person name="Karlsson R."/>
            <person name="Boulund F."/>
            <person name="Engstrand L."/>
            <person name="Kristiansson E."/>
            <person name="Moore E."/>
        </authorList>
    </citation>
    <scope>NUCLEOTIDE SEQUENCE [LARGE SCALE GENOMIC DNA]</scope>
    <source>
        <strain evidence="4 6">CCUG 66109</strain>
    </source>
</reference>
<proteinExistence type="inferred from homology"/>
<evidence type="ECO:0000313" key="5">
    <source>
        <dbReference type="EMBL" id="STY95397.1"/>
    </source>
</evidence>
<dbReference type="InterPro" id="IPR041369">
    <property type="entry name" value="TrmO_C"/>
</dbReference>
<dbReference type="Proteomes" id="UP000255193">
    <property type="component" value="Unassembled WGS sequence"/>
</dbReference>
<evidence type="ECO:0000313" key="6">
    <source>
        <dbReference type="Proteomes" id="UP000092508"/>
    </source>
</evidence>
<dbReference type="Proteomes" id="UP000092508">
    <property type="component" value="Unassembled WGS sequence"/>
</dbReference>
<evidence type="ECO:0000256" key="2">
    <source>
        <dbReference type="ARBA" id="ARBA00033753"/>
    </source>
</evidence>
<dbReference type="CDD" id="cd09281">
    <property type="entry name" value="UPF0066"/>
    <property type="match status" value="1"/>
</dbReference>
<dbReference type="SUPFAM" id="SSF118196">
    <property type="entry name" value="YaeB-like"/>
    <property type="match status" value="1"/>
</dbReference>
<keyword evidence="4" id="KW-0489">Methyltransferase</keyword>
<dbReference type="GO" id="GO:0032259">
    <property type="term" value="P:methylation"/>
    <property type="evidence" value="ECO:0007669"/>
    <property type="project" value="UniProtKB-KW"/>
</dbReference>
<dbReference type="RefSeq" id="WP_067055009.1">
    <property type="nucleotide sequence ID" value="NZ_CP171125.1"/>
</dbReference>
<gene>
    <name evidence="5" type="primary">yaeB</name>
    <name evidence="4" type="ORF">A9308_00985</name>
    <name evidence="5" type="ORF">NCTC11091_01191</name>
</gene>
<reference evidence="5 7" key="2">
    <citation type="submission" date="2018-06" db="EMBL/GenBank/DDBJ databases">
        <authorList>
            <consortium name="Pathogen Informatics"/>
            <person name="Doyle S."/>
        </authorList>
    </citation>
    <scope>NUCLEOTIDE SEQUENCE [LARGE SCALE GENOMIC DNA]</scope>
    <source>
        <strain evidence="5 7">NCTC11091</strain>
    </source>
</reference>
<evidence type="ECO:0000256" key="1">
    <source>
        <dbReference type="ARBA" id="ARBA00022691"/>
    </source>
</evidence>
<dbReference type="PANTHER" id="PTHR12818">
    <property type="entry name" value="TRNA (ADENINE(37)-N6)-METHYLTRANSFERASE"/>
    <property type="match status" value="1"/>
</dbReference>